<dbReference type="Proteomes" id="UP000028058">
    <property type="component" value="Unassembled WGS sequence"/>
</dbReference>
<comment type="caution">
    <text evidence="2">The sequence shown here is derived from an EMBL/GenBank/DDBJ whole genome shotgun (WGS) entry which is preliminary data.</text>
</comment>
<keyword evidence="3" id="KW-1185">Reference proteome</keyword>
<name>A0A3R7FVN9_9ACTN</name>
<keyword evidence="1" id="KW-0472">Membrane</keyword>
<dbReference type="EMBL" id="JNAD02000005">
    <property type="protein sequence ID" value="RKM95952.1"/>
    <property type="molecule type" value="Genomic_DNA"/>
</dbReference>
<evidence type="ECO:0000256" key="1">
    <source>
        <dbReference type="SAM" id="Phobius"/>
    </source>
</evidence>
<protein>
    <submittedName>
        <fullName evidence="2">Uncharacterized protein</fullName>
    </submittedName>
</protein>
<keyword evidence="1" id="KW-1133">Transmembrane helix</keyword>
<proteinExistence type="predicted"/>
<gene>
    <name evidence="2" type="ORF">SFRA_013165</name>
</gene>
<evidence type="ECO:0000313" key="3">
    <source>
        <dbReference type="Proteomes" id="UP000028058"/>
    </source>
</evidence>
<organism evidence="2 3">
    <name type="scientific">Streptomyces xinghaiensis</name>
    <dbReference type="NCBI Taxonomy" id="1038928"/>
    <lineage>
        <taxon>Bacteria</taxon>
        <taxon>Bacillati</taxon>
        <taxon>Actinomycetota</taxon>
        <taxon>Actinomycetes</taxon>
        <taxon>Kitasatosporales</taxon>
        <taxon>Streptomycetaceae</taxon>
        <taxon>Streptomyces</taxon>
    </lineage>
</organism>
<evidence type="ECO:0000313" key="2">
    <source>
        <dbReference type="EMBL" id="RKM95952.1"/>
    </source>
</evidence>
<dbReference type="AlphaFoldDB" id="A0A3R7FVN9"/>
<accession>A0A3R7FVN9</accession>
<dbReference type="OrthoDB" id="4337631at2"/>
<feature type="transmembrane region" description="Helical" evidence="1">
    <location>
        <begin position="42"/>
        <end position="60"/>
    </location>
</feature>
<reference evidence="2 3" key="1">
    <citation type="journal article" date="2014" name="Genome Announc.">
        <title>Draft Genome Sequence of Streptomyces fradiae ATCC 19609, a Strain Highly Sensitive to Antibiotics.</title>
        <authorList>
            <person name="Bekker O.B."/>
            <person name="Klimina K.M."/>
            <person name="Vatlin A.A."/>
            <person name="Zakharevich N.V."/>
            <person name="Kasianov A.S."/>
            <person name="Danilenko V.N."/>
        </authorList>
    </citation>
    <scope>NUCLEOTIDE SEQUENCE [LARGE SCALE GENOMIC DNA]</scope>
    <source>
        <strain evidence="2 3">ATCC 19609</strain>
    </source>
</reference>
<keyword evidence="1" id="KW-0812">Transmembrane</keyword>
<dbReference type="RefSeq" id="WP_043464927.1">
    <property type="nucleotide sequence ID" value="NZ_CP134822.1"/>
</dbReference>
<sequence length="69" mass="7389">MLWVLDVAGVVCLLQGISPLAQKAAGQDPDQSFFIVNQLSQYQPLGSIALIALGILLLVLSQGIRKARK</sequence>